<dbReference type="InterPro" id="IPR001841">
    <property type="entry name" value="Znf_RING"/>
</dbReference>
<dbReference type="PROSITE" id="PS50089">
    <property type="entry name" value="ZF_RING_2"/>
    <property type="match status" value="1"/>
</dbReference>
<keyword evidence="7" id="KW-0479">Metal-binding</keyword>
<evidence type="ECO:0000256" key="5">
    <source>
        <dbReference type="ARBA" id="ARBA00023043"/>
    </source>
</evidence>
<sequence length="540" mass="58676">MEAAGDAKAKAGGGRLSKRRNERIRTFYKINNNQLTRSELTEEDIAGYVQHIDSKCLAKFGVMKLSKYNLNVCCAVADDVKLSLLQYAAIHAPHVCLSLFYAGADPSYDCSEDDVMFPDARALVLRYPVHYIVWINLLLASARPRDGLDCIHCHDGPSSLVLSPCNHPICLVCFWAHFASLRIDHDMSCPHCNAEVVNPAAKCPPRPPPTTDSPTEIADKSFQAYTSLSTIPPKGHKNVKPVIEALPLWRALQLYVGLTPKQRDTEMFKAVAADNAARIKALVQVGVNVNCRNEYGQTPLFVAAWMGYGLVVDALLASGAATDLADNAHTVPAQCAAANGHMDIASRLGGTLDVDDMRMPAVAAPPAVFVELIPSDSTHPGAGSGIFDNVFPDDFLARLDALHKNLPVAPKEKESCSDRSYFCDSVGWVIQGIRNATGRAVFPNMRFLHYHDVGGSLPPHVDLSRTDLHGVTSTKTFIIYLTTCASGGETNLLTSIVPNNEIIAGVKPVRGRLLVFPHACPHEGAVVEHVPKLLLRGEMY</sequence>
<dbReference type="GO" id="GO:0051213">
    <property type="term" value="F:dioxygenase activity"/>
    <property type="evidence" value="ECO:0007669"/>
    <property type="project" value="UniProtKB-KW"/>
</dbReference>
<evidence type="ECO:0000256" key="3">
    <source>
        <dbReference type="ARBA" id="ARBA00022964"/>
    </source>
</evidence>
<protein>
    <submittedName>
        <fullName evidence="10">Aste57867_20053 protein</fullName>
    </submittedName>
</protein>
<dbReference type="GO" id="GO:0031418">
    <property type="term" value="F:L-ascorbic acid binding"/>
    <property type="evidence" value="ECO:0007669"/>
    <property type="project" value="InterPro"/>
</dbReference>
<keyword evidence="7" id="KW-0862">Zinc</keyword>
<dbReference type="SUPFAM" id="SSF57850">
    <property type="entry name" value="RING/U-box"/>
    <property type="match status" value="1"/>
</dbReference>
<dbReference type="Gene3D" id="2.60.120.620">
    <property type="entry name" value="q2cbj1_9rhob like domain"/>
    <property type="match status" value="1"/>
</dbReference>
<dbReference type="GO" id="GO:0005506">
    <property type="term" value="F:iron ion binding"/>
    <property type="evidence" value="ECO:0007669"/>
    <property type="project" value="InterPro"/>
</dbReference>
<reference evidence="10 11" key="1">
    <citation type="submission" date="2019-03" db="EMBL/GenBank/DDBJ databases">
        <authorList>
            <person name="Gaulin E."/>
            <person name="Dumas B."/>
        </authorList>
    </citation>
    <scope>NUCLEOTIDE SEQUENCE [LARGE SCALE GENOMIC DNA]</scope>
    <source>
        <strain evidence="10">CBS 568.67</strain>
    </source>
</reference>
<dbReference type="InterPro" id="IPR050776">
    <property type="entry name" value="Ank_Repeat/CDKN_Inhibitor"/>
</dbReference>
<keyword evidence="2" id="KW-0677">Repeat</keyword>
<comment type="cofactor">
    <cofactor evidence="1">
        <name>L-ascorbate</name>
        <dbReference type="ChEBI" id="CHEBI:38290"/>
    </cofactor>
</comment>
<dbReference type="InterPro" id="IPR044862">
    <property type="entry name" value="Pro_4_hyd_alph_FE2OG_OXY"/>
</dbReference>
<dbReference type="InterPro" id="IPR002110">
    <property type="entry name" value="Ankyrin_rpt"/>
</dbReference>
<keyword evidence="5 6" id="KW-0040">ANK repeat</keyword>
<dbReference type="GO" id="GO:0008270">
    <property type="term" value="F:zinc ion binding"/>
    <property type="evidence" value="ECO:0007669"/>
    <property type="project" value="UniProtKB-KW"/>
</dbReference>
<dbReference type="Gene3D" id="1.25.40.20">
    <property type="entry name" value="Ankyrin repeat-containing domain"/>
    <property type="match status" value="1"/>
</dbReference>
<dbReference type="Proteomes" id="UP000332933">
    <property type="component" value="Unassembled WGS sequence"/>
</dbReference>
<evidence type="ECO:0000313" key="10">
    <source>
        <dbReference type="EMBL" id="VFT96749.1"/>
    </source>
</evidence>
<gene>
    <name evidence="10" type="primary">Aste57867_20053</name>
    <name evidence="9" type="ORF">As57867_019987</name>
    <name evidence="10" type="ORF">ASTE57867_20053</name>
</gene>
<feature type="repeat" description="ANK" evidence="6">
    <location>
        <begin position="295"/>
        <end position="327"/>
    </location>
</feature>
<name>A0A485LIR0_9STRA</name>
<dbReference type="SMART" id="SM00702">
    <property type="entry name" value="P4Hc"/>
    <property type="match status" value="1"/>
</dbReference>
<dbReference type="EMBL" id="VJMH01006735">
    <property type="protein sequence ID" value="KAF0688341.1"/>
    <property type="molecule type" value="Genomic_DNA"/>
</dbReference>
<evidence type="ECO:0000259" key="8">
    <source>
        <dbReference type="PROSITE" id="PS50089"/>
    </source>
</evidence>
<keyword evidence="11" id="KW-1185">Reference proteome</keyword>
<evidence type="ECO:0000256" key="2">
    <source>
        <dbReference type="ARBA" id="ARBA00022737"/>
    </source>
</evidence>
<dbReference type="PANTHER" id="PTHR24201">
    <property type="entry name" value="ANK_REP_REGION DOMAIN-CONTAINING PROTEIN"/>
    <property type="match status" value="1"/>
</dbReference>
<reference evidence="9" key="2">
    <citation type="submission" date="2019-06" db="EMBL/GenBank/DDBJ databases">
        <title>Genomics analysis of Aphanomyces spp. identifies a new class of oomycete effector associated with host adaptation.</title>
        <authorList>
            <person name="Gaulin E."/>
        </authorList>
    </citation>
    <scope>NUCLEOTIDE SEQUENCE</scope>
    <source>
        <strain evidence="9">CBS 578.67</strain>
    </source>
</reference>
<dbReference type="InterPro" id="IPR013083">
    <property type="entry name" value="Znf_RING/FYVE/PHD"/>
</dbReference>
<evidence type="ECO:0000256" key="4">
    <source>
        <dbReference type="ARBA" id="ARBA00023002"/>
    </source>
</evidence>
<feature type="domain" description="RING-type" evidence="8">
    <location>
        <begin position="150"/>
        <end position="193"/>
    </location>
</feature>
<dbReference type="OrthoDB" id="539213at2759"/>
<proteinExistence type="predicted"/>
<dbReference type="EMBL" id="CAADRA010006758">
    <property type="protein sequence ID" value="VFT96749.1"/>
    <property type="molecule type" value="Genomic_DNA"/>
</dbReference>
<dbReference type="Pfam" id="PF00023">
    <property type="entry name" value="Ank"/>
    <property type="match status" value="1"/>
</dbReference>
<evidence type="ECO:0000256" key="1">
    <source>
        <dbReference type="ARBA" id="ARBA00001961"/>
    </source>
</evidence>
<dbReference type="InterPro" id="IPR006620">
    <property type="entry name" value="Pro_4_hyd_alph"/>
</dbReference>
<organism evidence="10 11">
    <name type="scientific">Aphanomyces stellatus</name>
    <dbReference type="NCBI Taxonomy" id="120398"/>
    <lineage>
        <taxon>Eukaryota</taxon>
        <taxon>Sar</taxon>
        <taxon>Stramenopiles</taxon>
        <taxon>Oomycota</taxon>
        <taxon>Saprolegniomycetes</taxon>
        <taxon>Saprolegniales</taxon>
        <taxon>Verrucalvaceae</taxon>
        <taxon>Aphanomyces</taxon>
    </lineage>
</organism>
<dbReference type="PROSITE" id="PS50088">
    <property type="entry name" value="ANK_REPEAT"/>
    <property type="match status" value="1"/>
</dbReference>
<evidence type="ECO:0000313" key="9">
    <source>
        <dbReference type="EMBL" id="KAF0688341.1"/>
    </source>
</evidence>
<keyword evidence="3" id="KW-0223">Dioxygenase</keyword>
<keyword evidence="7" id="KW-0863">Zinc-finger</keyword>
<evidence type="ECO:0000313" key="11">
    <source>
        <dbReference type="Proteomes" id="UP000332933"/>
    </source>
</evidence>
<dbReference type="GO" id="GO:0016705">
    <property type="term" value="F:oxidoreductase activity, acting on paired donors, with incorporation or reduction of molecular oxygen"/>
    <property type="evidence" value="ECO:0007669"/>
    <property type="project" value="InterPro"/>
</dbReference>
<dbReference type="Gene3D" id="3.30.40.10">
    <property type="entry name" value="Zinc/RING finger domain, C3HC4 (zinc finger)"/>
    <property type="match status" value="1"/>
</dbReference>
<dbReference type="Pfam" id="PF13640">
    <property type="entry name" value="2OG-FeII_Oxy_3"/>
    <property type="match status" value="1"/>
</dbReference>
<dbReference type="InterPro" id="IPR036770">
    <property type="entry name" value="Ankyrin_rpt-contain_sf"/>
</dbReference>
<accession>A0A485LIR0</accession>
<dbReference type="SUPFAM" id="SSF48403">
    <property type="entry name" value="Ankyrin repeat"/>
    <property type="match status" value="1"/>
</dbReference>
<evidence type="ECO:0000256" key="7">
    <source>
        <dbReference type="PROSITE-ProRule" id="PRU00175"/>
    </source>
</evidence>
<dbReference type="PROSITE" id="PS50297">
    <property type="entry name" value="ANK_REP_REGION"/>
    <property type="match status" value="1"/>
</dbReference>
<dbReference type="SMART" id="SM00248">
    <property type="entry name" value="ANK"/>
    <property type="match status" value="2"/>
</dbReference>
<keyword evidence="4" id="KW-0560">Oxidoreductase</keyword>
<dbReference type="CDD" id="cd16449">
    <property type="entry name" value="RING-HC"/>
    <property type="match status" value="1"/>
</dbReference>
<evidence type="ECO:0000256" key="6">
    <source>
        <dbReference type="PROSITE-ProRule" id="PRU00023"/>
    </source>
</evidence>
<dbReference type="AlphaFoldDB" id="A0A485LIR0"/>